<dbReference type="GO" id="GO:0005886">
    <property type="term" value="C:plasma membrane"/>
    <property type="evidence" value="ECO:0007669"/>
    <property type="project" value="UniProtKB-SubCell"/>
</dbReference>
<dbReference type="NCBIfam" id="TIGR00560">
    <property type="entry name" value="pgsA"/>
    <property type="match status" value="1"/>
</dbReference>
<dbReference type="InterPro" id="IPR050324">
    <property type="entry name" value="CDP-alcohol_PTase-I"/>
</dbReference>
<evidence type="ECO:0000256" key="16">
    <source>
        <dbReference type="ARBA" id="ARBA00023264"/>
    </source>
</evidence>
<feature type="transmembrane region" description="Helical" evidence="20">
    <location>
        <begin position="158"/>
        <end position="174"/>
    </location>
</feature>
<evidence type="ECO:0000256" key="6">
    <source>
        <dbReference type="ARBA" id="ARBA00013170"/>
    </source>
</evidence>
<dbReference type="Gene3D" id="1.20.120.1760">
    <property type="match status" value="1"/>
</dbReference>
<name>A0A2G3DVF4_9FIRM</name>
<protein>
    <recommendedName>
        <fullName evidence="7 18">CDP-diacylglycerol--glycerol-3-phosphate 3-phosphatidyltransferase</fullName>
        <ecNumber evidence="6 18">2.7.8.5</ecNumber>
    </recommendedName>
</protein>
<dbReference type="EC" id="2.7.8.5" evidence="6 18"/>
<keyword evidence="12 20" id="KW-1133">Transmembrane helix</keyword>
<evidence type="ECO:0000256" key="20">
    <source>
        <dbReference type="SAM" id="Phobius"/>
    </source>
</evidence>
<dbReference type="PANTHER" id="PTHR14269:SF62">
    <property type="entry name" value="CDP-DIACYLGLYCEROL--GLYCEROL-3-PHOSPHATE 3-PHOSPHATIDYLTRANSFERASE 1, CHLOROPLASTIC"/>
    <property type="match status" value="1"/>
</dbReference>
<evidence type="ECO:0000256" key="1">
    <source>
        <dbReference type="ARBA" id="ARBA00003973"/>
    </source>
</evidence>
<evidence type="ECO:0000256" key="19">
    <source>
        <dbReference type="RuleBase" id="RU003750"/>
    </source>
</evidence>
<dbReference type="AlphaFoldDB" id="A0A2G3DVF4"/>
<proteinExistence type="inferred from homology"/>
<dbReference type="UniPathway" id="UPA00084">
    <property type="reaction ID" value="UER00503"/>
</dbReference>
<keyword evidence="14 20" id="KW-0472">Membrane</keyword>
<dbReference type="InterPro" id="IPR043130">
    <property type="entry name" value="CDP-OH_PTrfase_TM_dom"/>
</dbReference>
<dbReference type="PANTHER" id="PTHR14269">
    <property type="entry name" value="CDP-DIACYLGLYCEROL--GLYCEROL-3-PHOSPHATE 3-PHOSPHATIDYLTRANSFERASE-RELATED"/>
    <property type="match status" value="1"/>
</dbReference>
<dbReference type="FunFam" id="1.20.120.1760:FF:000004">
    <property type="entry name" value="CDP-diacylglycerol--glycerol-3-phosphate 3-phosphatidyltransferase"/>
    <property type="match status" value="1"/>
</dbReference>
<evidence type="ECO:0000256" key="3">
    <source>
        <dbReference type="ARBA" id="ARBA00005042"/>
    </source>
</evidence>
<dbReference type="PIRSF" id="PIRSF000847">
    <property type="entry name" value="Phos_ph_gly_syn"/>
    <property type="match status" value="1"/>
</dbReference>
<accession>A0A2G3DVF4</accession>
<dbReference type="InterPro" id="IPR000462">
    <property type="entry name" value="CDP-OH_P_trans"/>
</dbReference>
<evidence type="ECO:0000256" key="12">
    <source>
        <dbReference type="ARBA" id="ARBA00022989"/>
    </source>
</evidence>
<dbReference type="InterPro" id="IPR048254">
    <property type="entry name" value="CDP_ALCOHOL_P_TRANSF_CS"/>
</dbReference>
<evidence type="ECO:0000256" key="11">
    <source>
        <dbReference type="ARBA" id="ARBA00022692"/>
    </source>
</evidence>
<keyword evidence="11 20" id="KW-0812">Transmembrane</keyword>
<gene>
    <name evidence="21" type="primary">pgsA</name>
    <name evidence="21" type="ORF">CSX01_06615</name>
</gene>
<dbReference type="GO" id="GO:0006655">
    <property type="term" value="P:phosphatidylglycerol biosynthetic process"/>
    <property type="evidence" value="ECO:0007669"/>
    <property type="project" value="UniProtKB-UniPathway"/>
</dbReference>
<evidence type="ECO:0000256" key="15">
    <source>
        <dbReference type="ARBA" id="ARBA00023209"/>
    </source>
</evidence>
<evidence type="ECO:0000256" key="7">
    <source>
        <dbReference type="ARBA" id="ARBA00014944"/>
    </source>
</evidence>
<evidence type="ECO:0000256" key="18">
    <source>
        <dbReference type="NCBIfam" id="TIGR00560"/>
    </source>
</evidence>
<comment type="function">
    <text evidence="1">This protein catalyzes the committed step to the synthesis of the acidic phospholipids.</text>
</comment>
<evidence type="ECO:0000256" key="13">
    <source>
        <dbReference type="ARBA" id="ARBA00023098"/>
    </source>
</evidence>
<comment type="caution">
    <text evidence="21">The sequence shown here is derived from an EMBL/GenBank/DDBJ whole genome shotgun (WGS) entry which is preliminary data.</text>
</comment>
<keyword evidence="15" id="KW-0594">Phospholipid biosynthesis</keyword>
<evidence type="ECO:0000256" key="5">
    <source>
        <dbReference type="ARBA" id="ARBA00010441"/>
    </source>
</evidence>
<comment type="pathway">
    <text evidence="4">Lipid metabolism.</text>
</comment>
<evidence type="ECO:0000256" key="9">
    <source>
        <dbReference type="ARBA" id="ARBA00022516"/>
    </source>
</evidence>
<comment type="similarity">
    <text evidence="5 19">Belongs to the CDP-alcohol phosphatidyltransferase class-I family.</text>
</comment>
<comment type="subcellular location">
    <subcellularLocation>
        <location evidence="2">Cell membrane</location>
        <topology evidence="2">Multi-pass membrane protein</topology>
    </subcellularLocation>
</comment>
<dbReference type="GO" id="GO:0008444">
    <property type="term" value="F:CDP-diacylglycerol-glycerol-3-phosphate 3-phosphatidyltransferase activity"/>
    <property type="evidence" value="ECO:0007669"/>
    <property type="project" value="UniProtKB-UniRule"/>
</dbReference>
<dbReference type="PROSITE" id="PS00379">
    <property type="entry name" value="CDP_ALCOHOL_P_TRANSF"/>
    <property type="match status" value="1"/>
</dbReference>
<comment type="pathway">
    <text evidence="3">Phospholipid metabolism; phosphatidylglycerol biosynthesis; phosphatidylglycerol from CDP-diacylglycerol: step 1/2.</text>
</comment>
<evidence type="ECO:0000256" key="8">
    <source>
        <dbReference type="ARBA" id="ARBA00022475"/>
    </source>
</evidence>
<dbReference type="Proteomes" id="UP000225889">
    <property type="component" value="Unassembled WGS sequence"/>
</dbReference>
<comment type="catalytic activity">
    <reaction evidence="17">
        <text>a CDP-1,2-diacyl-sn-glycerol + sn-glycerol 3-phosphate = a 1,2-diacyl-sn-glycero-3-phospho-(1'-sn-glycero-3'-phosphate) + CMP + H(+)</text>
        <dbReference type="Rhea" id="RHEA:12593"/>
        <dbReference type="ChEBI" id="CHEBI:15378"/>
        <dbReference type="ChEBI" id="CHEBI:57597"/>
        <dbReference type="ChEBI" id="CHEBI:58332"/>
        <dbReference type="ChEBI" id="CHEBI:60110"/>
        <dbReference type="ChEBI" id="CHEBI:60377"/>
        <dbReference type="EC" id="2.7.8.5"/>
    </reaction>
</comment>
<evidence type="ECO:0000313" key="21">
    <source>
        <dbReference type="EMBL" id="PHU35002.1"/>
    </source>
</evidence>
<evidence type="ECO:0000256" key="10">
    <source>
        <dbReference type="ARBA" id="ARBA00022679"/>
    </source>
</evidence>
<dbReference type="EMBL" id="PDYF01000011">
    <property type="protein sequence ID" value="PHU35002.1"/>
    <property type="molecule type" value="Genomic_DNA"/>
</dbReference>
<keyword evidence="16" id="KW-1208">Phospholipid metabolism</keyword>
<evidence type="ECO:0000313" key="22">
    <source>
        <dbReference type="Proteomes" id="UP000225889"/>
    </source>
</evidence>
<reference evidence="21 22" key="2">
    <citation type="submission" date="2017-10" db="EMBL/GenBank/DDBJ databases">
        <authorList>
            <person name="Banno H."/>
            <person name="Chua N.-H."/>
        </authorList>
    </citation>
    <scope>NUCLEOTIDE SEQUENCE [LARGE SCALE GENOMIC DNA]</scope>
    <source>
        <strain evidence="21 22">JK626</strain>
    </source>
</reference>
<sequence>MNLPNKLTIVRVLLIPFFVVSLLLGHAHNDDMTLRIIADVIFIIASLTDMLDGKIARKYNLVTNFGKFMDPLADKLLVCSAMICLIETKQLYSWFVIIIIAREFIISGFRLIAAENGIVIAANIFGKIKTVTQMFMIIILVANIPFAPLQIVGEILKWVALVMTILSLVIYIYQNSAVLKEQN</sequence>
<evidence type="ECO:0000256" key="17">
    <source>
        <dbReference type="ARBA" id="ARBA00048586"/>
    </source>
</evidence>
<keyword evidence="13" id="KW-0443">Lipid metabolism</keyword>
<dbReference type="InterPro" id="IPR004570">
    <property type="entry name" value="Phosphatidylglycerol_P_synth"/>
</dbReference>
<keyword evidence="8" id="KW-1003">Cell membrane</keyword>
<dbReference type="Pfam" id="PF01066">
    <property type="entry name" value="CDP-OH_P_transf"/>
    <property type="match status" value="1"/>
</dbReference>
<feature type="transmembrane region" description="Helical" evidence="20">
    <location>
        <begin position="94"/>
        <end position="113"/>
    </location>
</feature>
<dbReference type="RefSeq" id="WP_090149846.1">
    <property type="nucleotide sequence ID" value="NZ_PDYF01000011.1"/>
</dbReference>
<keyword evidence="9" id="KW-0444">Lipid biosynthesis</keyword>
<organism evidence="21 22">
    <name type="scientific">Pseudobutyrivibrio ruminis</name>
    <dbReference type="NCBI Taxonomy" id="46206"/>
    <lineage>
        <taxon>Bacteria</taxon>
        <taxon>Bacillati</taxon>
        <taxon>Bacillota</taxon>
        <taxon>Clostridia</taxon>
        <taxon>Lachnospirales</taxon>
        <taxon>Lachnospiraceae</taxon>
        <taxon>Pseudobutyrivibrio</taxon>
    </lineage>
</organism>
<evidence type="ECO:0000256" key="14">
    <source>
        <dbReference type="ARBA" id="ARBA00023136"/>
    </source>
</evidence>
<keyword evidence="10 19" id="KW-0808">Transferase</keyword>
<evidence type="ECO:0000256" key="2">
    <source>
        <dbReference type="ARBA" id="ARBA00004651"/>
    </source>
</evidence>
<evidence type="ECO:0000256" key="4">
    <source>
        <dbReference type="ARBA" id="ARBA00005189"/>
    </source>
</evidence>
<reference evidence="21 22" key="1">
    <citation type="submission" date="2017-10" db="EMBL/GenBank/DDBJ databases">
        <title>Resolving the taxonomy of Roseburia spp., Eubacterium rectale and Agathobacter spp. through phylogenomic analysis.</title>
        <authorList>
            <person name="Sheridan P.O."/>
            <person name="Walker A.W."/>
            <person name="Duncan S.H."/>
            <person name="Scott K.P."/>
            <person name="Toole P.W.O."/>
            <person name="Luis P."/>
            <person name="Flint H.J."/>
        </authorList>
    </citation>
    <scope>NUCLEOTIDE SEQUENCE [LARGE SCALE GENOMIC DNA]</scope>
    <source>
        <strain evidence="21 22">JK626</strain>
    </source>
</reference>
<feature type="transmembrane region" description="Helical" evidence="20">
    <location>
        <begin position="7"/>
        <end position="26"/>
    </location>
</feature>